<keyword evidence="2" id="KW-1185">Reference proteome</keyword>
<organism evidence="1 2">
    <name type="scientific">Shinella yambaruensis</name>
    <dbReference type="NCBI Taxonomy" id="415996"/>
    <lineage>
        <taxon>Bacteria</taxon>
        <taxon>Pseudomonadati</taxon>
        <taxon>Pseudomonadota</taxon>
        <taxon>Alphaproteobacteria</taxon>
        <taxon>Hyphomicrobiales</taxon>
        <taxon>Rhizobiaceae</taxon>
        <taxon>Shinella</taxon>
    </lineage>
</organism>
<dbReference type="EMBL" id="BSOP01000005">
    <property type="protein sequence ID" value="GLR49422.1"/>
    <property type="molecule type" value="Genomic_DNA"/>
</dbReference>
<evidence type="ECO:0000313" key="2">
    <source>
        <dbReference type="Proteomes" id="UP001156702"/>
    </source>
</evidence>
<reference evidence="2" key="1">
    <citation type="journal article" date="2019" name="Int. J. Syst. Evol. Microbiol.">
        <title>The Global Catalogue of Microorganisms (GCM) 10K type strain sequencing project: providing services to taxonomists for standard genome sequencing and annotation.</title>
        <authorList>
            <consortium name="The Broad Institute Genomics Platform"/>
            <consortium name="The Broad Institute Genome Sequencing Center for Infectious Disease"/>
            <person name="Wu L."/>
            <person name="Ma J."/>
        </authorList>
    </citation>
    <scope>NUCLEOTIDE SEQUENCE [LARGE SCALE GENOMIC DNA]</scope>
    <source>
        <strain evidence="2">NBRC 102122</strain>
    </source>
</reference>
<name>A0ABQ5ZCI6_9HYPH</name>
<comment type="caution">
    <text evidence="1">The sequence shown here is derived from an EMBL/GenBank/DDBJ whole genome shotgun (WGS) entry which is preliminary data.</text>
</comment>
<evidence type="ECO:0000313" key="1">
    <source>
        <dbReference type="EMBL" id="GLR49422.1"/>
    </source>
</evidence>
<proteinExistence type="predicted"/>
<accession>A0ABQ5ZCI6</accession>
<gene>
    <name evidence="1" type="ORF">GCM10007923_06270</name>
</gene>
<sequence>MLPGIGSRAAAAVQPVRAKAMAIAATVLRLGIEISPYLARIGRMSAALRVPQHGGDMMVAIRSHLLLRSVFSASTSAKAKKPGTMKVVARLLAGNSDLIPRSSLVDEFNSIHLGRQAKAMRCGVPMSDIIDDGATTTKGEGRRMARELLPNRHDAGPSRFYRPCITRMNLGLFVLKSL</sequence>
<dbReference type="Proteomes" id="UP001156702">
    <property type="component" value="Unassembled WGS sequence"/>
</dbReference>
<protein>
    <submittedName>
        <fullName evidence="1">Uncharacterized protein</fullName>
    </submittedName>
</protein>